<dbReference type="InterPro" id="IPR013766">
    <property type="entry name" value="Thioredoxin_domain"/>
</dbReference>
<dbReference type="Pfam" id="PF00085">
    <property type="entry name" value="Thioredoxin"/>
    <property type="match status" value="1"/>
</dbReference>
<proteinExistence type="predicted"/>
<evidence type="ECO:0000259" key="1">
    <source>
        <dbReference type="Pfam" id="PF00085"/>
    </source>
</evidence>
<name>A0A3B0WY27_9ZZZZ</name>
<dbReference type="EMBL" id="UOFB01000269">
    <property type="protein sequence ID" value="VAW48504.1"/>
    <property type="molecule type" value="Genomic_DNA"/>
</dbReference>
<organism evidence="2">
    <name type="scientific">hydrothermal vent metagenome</name>
    <dbReference type="NCBI Taxonomy" id="652676"/>
    <lineage>
        <taxon>unclassified sequences</taxon>
        <taxon>metagenomes</taxon>
        <taxon>ecological metagenomes</taxon>
    </lineage>
</organism>
<reference evidence="2" key="1">
    <citation type="submission" date="2018-06" db="EMBL/GenBank/DDBJ databases">
        <authorList>
            <person name="Zhirakovskaya E."/>
        </authorList>
    </citation>
    <scope>NUCLEOTIDE SEQUENCE</scope>
</reference>
<dbReference type="CDD" id="cd02947">
    <property type="entry name" value="TRX_family"/>
    <property type="match status" value="1"/>
</dbReference>
<sequence length="108" mass="12167">MKEIESLAMLNALKASEKGLFILFGGQHCSVCQGIKPKLIALMEEQYPNMTLAYVDCHRDSATCAQNGVMSLPTLQVFFEGKCFIEVVRTFSLQGILDQIHRPYHLLF</sequence>
<feature type="domain" description="Thioredoxin" evidence="1">
    <location>
        <begin position="12"/>
        <end position="99"/>
    </location>
</feature>
<dbReference type="AlphaFoldDB" id="A0A3B0WY27"/>
<gene>
    <name evidence="2" type="ORF">MNBD_GAMMA04-1728</name>
</gene>
<protein>
    <recommendedName>
        <fullName evidence="1">Thioredoxin domain-containing protein</fullName>
    </recommendedName>
</protein>
<accession>A0A3B0WY27</accession>
<dbReference type="SUPFAM" id="SSF52833">
    <property type="entry name" value="Thioredoxin-like"/>
    <property type="match status" value="1"/>
</dbReference>
<dbReference type="Gene3D" id="3.40.30.10">
    <property type="entry name" value="Glutaredoxin"/>
    <property type="match status" value="1"/>
</dbReference>
<evidence type="ECO:0000313" key="2">
    <source>
        <dbReference type="EMBL" id="VAW48504.1"/>
    </source>
</evidence>
<dbReference type="InterPro" id="IPR036249">
    <property type="entry name" value="Thioredoxin-like_sf"/>
</dbReference>